<evidence type="ECO:0000313" key="3">
    <source>
        <dbReference type="EMBL" id="KAH9331346.1"/>
    </source>
</evidence>
<name>A0AA38GZA9_TAXCH</name>
<sequence length="419" mass="46027">MSEGAAGHMRATGSRRRAKTKTPGWAALDLQRRLEQGKVDGAKVDLFPPLIPNSSSSNSNDRGLGLSWVGCIRNGQKNLDMTTGYSTDINFKSVKTLVSGKSSAESDNDVESYYPSASLDVENRLVTDQVSQNQLAVEKLKVLYPWADESLIDDVLMAVGYDHEQASASMESMLATDSSDLTGICEGFAKATAKECFCVNCDATSKYLGPEDEDPGDPDRKSPVGFMLIAPLEPEWEGDDDVYWKNRKDGLRMSRVAGRHSKNAQNAYLRGDYHTARIWSKKSQQEYLAAEKLNTKAAIEILQIRNEKHNVWKLDLHGLHALEAVDALASRLEMIEYTVSKNISASSGQNSSFHTDEQSLQVLSACMSRPSELEVITGLGIHSHGGAALPMAIKNFLVDKGYKFSEARAGVIAVRPKFR</sequence>
<dbReference type="SMART" id="SM01162">
    <property type="entry name" value="DUF1771"/>
    <property type="match status" value="1"/>
</dbReference>
<evidence type="ECO:0000259" key="2">
    <source>
        <dbReference type="PROSITE" id="PS50828"/>
    </source>
</evidence>
<feature type="domain" description="Smr" evidence="2">
    <location>
        <begin position="314"/>
        <end position="417"/>
    </location>
</feature>
<protein>
    <recommendedName>
        <fullName evidence="2">Smr domain-containing protein</fullName>
    </recommendedName>
</protein>
<comment type="caution">
    <text evidence="3">The sequence shown here is derived from an EMBL/GenBank/DDBJ whole genome shotgun (WGS) entry which is preliminary data.</text>
</comment>
<dbReference type="InterPro" id="IPR013899">
    <property type="entry name" value="DUF1771"/>
</dbReference>
<feature type="region of interest" description="Disordered" evidence="1">
    <location>
        <begin position="1"/>
        <end position="27"/>
    </location>
</feature>
<evidence type="ECO:0000313" key="4">
    <source>
        <dbReference type="Proteomes" id="UP000824469"/>
    </source>
</evidence>
<dbReference type="AlphaFoldDB" id="A0AA38GZA9"/>
<dbReference type="OMA" id="DHLSAQH"/>
<dbReference type="InterPro" id="IPR036063">
    <property type="entry name" value="Smr_dom_sf"/>
</dbReference>
<dbReference type="SUPFAM" id="SSF160443">
    <property type="entry name" value="SMR domain-like"/>
    <property type="match status" value="1"/>
</dbReference>
<proteinExistence type="predicted"/>
<keyword evidence="4" id="KW-1185">Reference proteome</keyword>
<reference evidence="3 4" key="1">
    <citation type="journal article" date="2021" name="Nat. Plants">
        <title>The Taxus genome provides insights into paclitaxel biosynthesis.</title>
        <authorList>
            <person name="Xiong X."/>
            <person name="Gou J."/>
            <person name="Liao Q."/>
            <person name="Li Y."/>
            <person name="Zhou Q."/>
            <person name="Bi G."/>
            <person name="Li C."/>
            <person name="Du R."/>
            <person name="Wang X."/>
            <person name="Sun T."/>
            <person name="Guo L."/>
            <person name="Liang H."/>
            <person name="Lu P."/>
            <person name="Wu Y."/>
            <person name="Zhang Z."/>
            <person name="Ro D.K."/>
            <person name="Shang Y."/>
            <person name="Huang S."/>
            <person name="Yan J."/>
        </authorList>
    </citation>
    <scope>NUCLEOTIDE SEQUENCE [LARGE SCALE GENOMIC DNA]</scope>
    <source>
        <strain evidence="3">Ta-2019</strain>
    </source>
</reference>
<dbReference type="PANTHER" id="PTHR47812:SF2">
    <property type="entry name" value="SMR (SMALL MUTS RELATED) DOMAIN-CONTAINING PROTEIN"/>
    <property type="match status" value="1"/>
</dbReference>
<dbReference type="Pfam" id="PF08590">
    <property type="entry name" value="DUF1771"/>
    <property type="match status" value="1"/>
</dbReference>
<dbReference type="Proteomes" id="UP000824469">
    <property type="component" value="Unassembled WGS sequence"/>
</dbReference>
<dbReference type="InterPro" id="IPR002625">
    <property type="entry name" value="Smr_dom"/>
</dbReference>
<organism evidence="3 4">
    <name type="scientific">Taxus chinensis</name>
    <name type="common">Chinese yew</name>
    <name type="synonym">Taxus wallichiana var. chinensis</name>
    <dbReference type="NCBI Taxonomy" id="29808"/>
    <lineage>
        <taxon>Eukaryota</taxon>
        <taxon>Viridiplantae</taxon>
        <taxon>Streptophyta</taxon>
        <taxon>Embryophyta</taxon>
        <taxon>Tracheophyta</taxon>
        <taxon>Spermatophyta</taxon>
        <taxon>Pinopsida</taxon>
        <taxon>Pinidae</taxon>
        <taxon>Conifers II</taxon>
        <taxon>Cupressales</taxon>
        <taxon>Taxaceae</taxon>
        <taxon>Taxus</taxon>
    </lineage>
</organism>
<dbReference type="PANTHER" id="PTHR47812">
    <property type="entry name" value="SMR (SMALL MUTS RELATED) DOMAIN-CONTAINING PROTEIN"/>
    <property type="match status" value="1"/>
</dbReference>
<evidence type="ECO:0000256" key="1">
    <source>
        <dbReference type="SAM" id="MobiDB-lite"/>
    </source>
</evidence>
<feature type="non-terminal residue" evidence="3">
    <location>
        <position position="1"/>
    </location>
</feature>
<accession>A0AA38GZA9</accession>
<gene>
    <name evidence="3" type="ORF">KI387_003454</name>
</gene>
<dbReference type="Gene3D" id="3.30.1370.110">
    <property type="match status" value="1"/>
</dbReference>
<dbReference type="SMART" id="SM00463">
    <property type="entry name" value="SMR"/>
    <property type="match status" value="1"/>
</dbReference>
<dbReference type="EMBL" id="JAHRHJ020000001">
    <property type="protein sequence ID" value="KAH9331346.1"/>
    <property type="molecule type" value="Genomic_DNA"/>
</dbReference>
<dbReference type="PROSITE" id="PS50828">
    <property type="entry name" value="SMR"/>
    <property type="match status" value="1"/>
</dbReference>